<proteinExistence type="predicted"/>
<dbReference type="InterPro" id="IPR023393">
    <property type="entry name" value="START-like_dom_sf"/>
</dbReference>
<dbReference type="AlphaFoldDB" id="A0A841HTX4"/>
<dbReference type="RefSeq" id="WP_184335134.1">
    <property type="nucleotide sequence ID" value="NZ_JACHHZ010000006.1"/>
</dbReference>
<reference evidence="1 2" key="1">
    <citation type="submission" date="2020-08" db="EMBL/GenBank/DDBJ databases">
        <title>Genomic Encyclopedia of Type Strains, Phase IV (KMG-IV): sequencing the most valuable type-strain genomes for metagenomic binning, comparative biology and taxonomic classification.</title>
        <authorList>
            <person name="Goeker M."/>
        </authorList>
    </citation>
    <scope>NUCLEOTIDE SEQUENCE [LARGE SCALE GENOMIC DNA]</scope>
    <source>
        <strain evidence="1 2">DSM 26723</strain>
    </source>
</reference>
<evidence type="ECO:0000313" key="2">
    <source>
        <dbReference type="Proteomes" id="UP000588068"/>
    </source>
</evidence>
<name>A0A841HTX4_9GAMM</name>
<dbReference type="InterPro" id="IPR015075">
    <property type="entry name" value="AtaL"/>
</dbReference>
<accession>A0A841HTX4</accession>
<dbReference type="Proteomes" id="UP000588068">
    <property type="component" value="Unassembled WGS sequence"/>
</dbReference>
<keyword evidence="2" id="KW-1185">Reference proteome</keyword>
<evidence type="ECO:0008006" key="3">
    <source>
        <dbReference type="Google" id="ProtNLM"/>
    </source>
</evidence>
<evidence type="ECO:0000313" key="1">
    <source>
        <dbReference type="EMBL" id="MBB6095739.1"/>
    </source>
</evidence>
<protein>
    <recommendedName>
        <fullName evidence="3">DUF1857 domain-containing protein</fullName>
    </recommendedName>
</protein>
<organism evidence="1 2">
    <name type="scientific">Povalibacter uvarum</name>
    <dbReference type="NCBI Taxonomy" id="732238"/>
    <lineage>
        <taxon>Bacteria</taxon>
        <taxon>Pseudomonadati</taxon>
        <taxon>Pseudomonadota</taxon>
        <taxon>Gammaproteobacteria</taxon>
        <taxon>Steroidobacterales</taxon>
        <taxon>Steroidobacteraceae</taxon>
        <taxon>Povalibacter</taxon>
    </lineage>
</organism>
<gene>
    <name evidence="1" type="ORF">HNQ60_004630</name>
</gene>
<sequence>MASPFRHEHLVRINDPTIERSMWLTRRQLWNGLRHTVLSPQAMDESIDEASVIENADGTLQREIRRGPTTATDEVRLVTGHSLTICADSRGQFCGSTLTIRIEEPAPEMLFVRFTYEVVGIDDECTEEEDNARRSAYQAYDIERVREARLHARSRGH</sequence>
<dbReference type="SUPFAM" id="SSF55961">
    <property type="entry name" value="Bet v1-like"/>
    <property type="match status" value="1"/>
</dbReference>
<dbReference type="Gene3D" id="3.30.530.20">
    <property type="match status" value="1"/>
</dbReference>
<dbReference type="EMBL" id="JACHHZ010000006">
    <property type="protein sequence ID" value="MBB6095739.1"/>
    <property type="molecule type" value="Genomic_DNA"/>
</dbReference>
<comment type="caution">
    <text evidence="1">The sequence shown here is derived from an EMBL/GenBank/DDBJ whole genome shotgun (WGS) entry which is preliminary data.</text>
</comment>
<dbReference type="Pfam" id="PF08982">
    <property type="entry name" value="AtaL"/>
    <property type="match status" value="1"/>
</dbReference>